<dbReference type="CDD" id="cd14659">
    <property type="entry name" value="Imelysin-like_IPPA"/>
    <property type="match status" value="1"/>
</dbReference>
<gene>
    <name evidence="5" type="ORF">CLN94_02120</name>
</gene>
<evidence type="ECO:0000259" key="4">
    <source>
        <dbReference type="Pfam" id="PF09375"/>
    </source>
</evidence>
<feature type="domain" description="Imelysin-like" evidence="4">
    <location>
        <begin position="35"/>
        <end position="308"/>
    </location>
</feature>
<dbReference type="GO" id="GO:0030313">
    <property type="term" value="C:cell envelope"/>
    <property type="evidence" value="ECO:0007669"/>
    <property type="project" value="UniProtKB-SubCell"/>
</dbReference>
<dbReference type="Gene3D" id="1.20.1420.20">
    <property type="entry name" value="M75 peptidase, HXXE motif"/>
    <property type="match status" value="1"/>
</dbReference>
<dbReference type="InterPro" id="IPR034984">
    <property type="entry name" value="Imelysin-like_IPPA"/>
</dbReference>
<evidence type="ECO:0000256" key="3">
    <source>
        <dbReference type="SAM" id="SignalP"/>
    </source>
</evidence>
<dbReference type="RefSeq" id="WP_096430600.1">
    <property type="nucleotide sequence ID" value="NZ_NTJD01000001.1"/>
</dbReference>
<dbReference type="OrthoDB" id="5729110at2"/>
<comment type="caution">
    <text evidence="5">The sequence shown here is derived from an EMBL/GenBank/DDBJ whole genome shotgun (WGS) entry which is preliminary data.</text>
</comment>
<dbReference type="InterPro" id="IPR018976">
    <property type="entry name" value="Imelysin-like"/>
</dbReference>
<dbReference type="AlphaFoldDB" id="A0A2A4CSB5"/>
<comment type="subcellular location">
    <subcellularLocation>
        <location evidence="1">Cell envelope</location>
    </subcellularLocation>
</comment>
<evidence type="ECO:0000313" key="6">
    <source>
        <dbReference type="Proteomes" id="UP000243507"/>
    </source>
</evidence>
<dbReference type="Proteomes" id="UP000243507">
    <property type="component" value="Unassembled WGS sequence"/>
</dbReference>
<evidence type="ECO:0000256" key="1">
    <source>
        <dbReference type="ARBA" id="ARBA00004196"/>
    </source>
</evidence>
<reference evidence="5 6" key="1">
    <citation type="submission" date="2017-09" db="EMBL/GenBank/DDBJ databases">
        <title>A multilocus sequence analysis scheme for characterization of bacteria in the genus Thioclava.</title>
        <authorList>
            <person name="Liu Y."/>
            <person name="Shao Z."/>
        </authorList>
    </citation>
    <scope>NUCLEOTIDE SEQUENCE [LARGE SCALE GENOMIC DNA]</scope>
    <source>
        <strain evidence="5 6">CAU 1312</strain>
    </source>
</reference>
<organism evidence="5 6">
    <name type="scientific">Pseudothioclava arenosa</name>
    <dbReference type="NCBI Taxonomy" id="1795308"/>
    <lineage>
        <taxon>Bacteria</taxon>
        <taxon>Pseudomonadati</taxon>
        <taxon>Pseudomonadota</taxon>
        <taxon>Alphaproteobacteria</taxon>
        <taxon>Rhodobacterales</taxon>
        <taxon>Paracoccaceae</taxon>
        <taxon>Pseudothioclava</taxon>
    </lineage>
</organism>
<evidence type="ECO:0000313" key="5">
    <source>
        <dbReference type="EMBL" id="PCD78121.1"/>
    </source>
</evidence>
<accession>A0A2A4CSB5</accession>
<sequence length="334" mass="34957">MTRSLLARFAASSALVAALVAPAGADVPEAISKEILPGYQAFAAASETLAEAARQDCSAEALRGPWNAAFDAWMGVAHLRLGPVEDQGRALAIAFWPDPKATGARKQREMIEAADPALLEPGALAQASVAARGLFGLGRLLHGEMENGVPYVCDLRRALAEDMARMAGEIVTDWGPYSELLLSAGAEGNTTFLNPEEARQALFTQLISGLEFNADQRLGRPLGSFDKPRPERAEALPAQRARADVALSLAALKALAGALAQGVGDIPKTEAAFDRALAQADWPEDPAFAAVADPGGRLKVEILQQSIRLARDAALEELGGLLGVSAGFNAADGD</sequence>
<dbReference type="Pfam" id="PF09375">
    <property type="entry name" value="Peptidase_M75"/>
    <property type="match status" value="1"/>
</dbReference>
<dbReference type="EMBL" id="NTJD01000001">
    <property type="protein sequence ID" value="PCD78121.1"/>
    <property type="molecule type" value="Genomic_DNA"/>
</dbReference>
<feature type="signal peptide" evidence="3">
    <location>
        <begin position="1"/>
        <end position="25"/>
    </location>
</feature>
<proteinExistence type="predicted"/>
<name>A0A2A4CSB5_9RHOB</name>
<protein>
    <submittedName>
        <fullName evidence="5">Signal peptidase</fullName>
    </submittedName>
</protein>
<dbReference type="InterPro" id="IPR038352">
    <property type="entry name" value="Imelysin_sf"/>
</dbReference>
<keyword evidence="6" id="KW-1185">Reference proteome</keyword>
<feature type="chain" id="PRO_5013217877" evidence="3">
    <location>
        <begin position="26"/>
        <end position="334"/>
    </location>
</feature>
<keyword evidence="2 3" id="KW-0732">Signal</keyword>
<evidence type="ECO:0000256" key="2">
    <source>
        <dbReference type="ARBA" id="ARBA00022729"/>
    </source>
</evidence>